<reference evidence="1 2" key="1">
    <citation type="submission" date="2024-03" db="EMBL/GenBank/DDBJ databases">
        <title>Draft genome sequence of Pseudonocardia nematodicida JCM 31783.</title>
        <authorList>
            <person name="Butdee W."/>
            <person name="Duangmal K."/>
        </authorList>
    </citation>
    <scope>NUCLEOTIDE SEQUENCE [LARGE SCALE GENOMIC DNA]</scope>
    <source>
        <strain evidence="1 2">JCM 31783</strain>
    </source>
</reference>
<proteinExistence type="predicted"/>
<dbReference type="Proteomes" id="UP001494902">
    <property type="component" value="Unassembled WGS sequence"/>
</dbReference>
<protein>
    <submittedName>
        <fullName evidence="1">Uncharacterized protein</fullName>
    </submittedName>
</protein>
<evidence type="ECO:0000313" key="2">
    <source>
        <dbReference type="Proteomes" id="UP001494902"/>
    </source>
</evidence>
<comment type="caution">
    <text evidence="1">The sequence shown here is derived from an EMBL/GenBank/DDBJ whole genome shotgun (WGS) entry which is preliminary data.</text>
</comment>
<gene>
    <name evidence="1" type="ORF">WIS52_19195</name>
</gene>
<dbReference type="EMBL" id="JBEDNQ010000008">
    <property type="protein sequence ID" value="MEQ3552605.1"/>
    <property type="molecule type" value="Genomic_DNA"/>
</dbReference>
<keyword evidence="2" id="KW-1185">Reference proteome</keyword>
<sequence length="177" mass="19410">MHVVEPSLRHEIRAGQFNAQFPSYTEVRLRVHPRLLLDLSRALAVLGWASDITSVPAHQCPHAHEPQCRFGHDHTDHGEPGGWTAHPQANTGRAGGMGMITVRVESTYSCGHESEHPAVIRAPRAGEGVEEWFDDVVRPESGDGHSCGPSEHAHYEALVTVAPSRPDLLGQTRTWEG</sequence>
<accession>A0ABV1KDS5</accession>
<evidence type="ECO:0000313" key="1">
    <source>
        <dbReference type="EMBL" id="MEQ3552605.1"/>
    </source>
</evidence>
<dbReference type="RefSeq" id="WP_349299680.1">
    <property type="nucleotide sequence ID" value="NZ_JBEDNQ010000008.1"/>
</dbReference>
<organism evidence="1 2">
    <name type="scientific">Pseudonocardia nematodicida</name>
    <dbReference type="NCBI Taxonomy" id="1206997"/>
    <lineage>
        <taxon>Bacteria</taxon>
        <taxon>Bacillati</taxon>
        <taxon>Actinomycetota</taxon>
        <taxon>Actinomycetes</taxon>
        <taxon>Pseudonocardiales</taxon>
        <taxon>Pseudonocardiaceae</taxon>
        <taxon>Pseudonocardia</taxon>
    </lineage>
</organism>
<name>A0ABV1KDS5_9PSEU</name>